<evidence type="ECO:0000256" key="2">
    <source>
        <dbReference type="SAM" id="Phobius"/>
    </source>
</evidence>
<feature type="region of interest" description="Disordered" evidence="1">
    <location>
        <begin position="381"/>
        <end position="401"/>
    </location>
</feature>
<dbReference type="Pfam" id="PF12158">
    <property type="entry name" value="DUF3592"/>
    <property type="match status" value="1"/>
</dbReference>
<accession>C6G405</accession>
<name>C6G405_9BACT</name>
<feature type="transmembrane region" description="Helical" evidence="2">
    <location>
        <begin position="117"/>
        <end position="145"/>
    </location>
</feature>
<feature type="transmembrane region" description="Helical" evidence="2">
    <location>
        <begin position="265"/>
        <end position="293"/>
    </location>
</feature>
<reference evidence="4" key="1">
    <citation type="journal article" date="2010" name="FEMS Microbiol. Ecol.">
        <title>Novel lipolytic genes from the microbial metagenomic library of the South China Sea marine sediment.</title>
        <authorList>
            <person name="Hu Y."/>
            <person name="Fu C."/>
            <person name="Huang Y."/>
            <person name="Yin Y."/>
            <person name="Cheng G."/>
            <person name="Lei F."/>
            <person name="Lu N."/>
            <person name="Li J."/>
            <person name="Ashforth E.J."/>
            <person name="Zhang L."/>
            <person name="Zhu B."/>
        </authorList>
    </citation>
    <scope>NUCLEOTIDE SEQUENCE</scope>
</reference>
<feature type="domain" description="DUF3592" evidence="3">
    <location>
        <begin position="57"/>
        <end position="109"/>
    </location>
</feature>
<dbReference type="AlphaFoldDB" id="C6G405"/>
<feature type="transmembrane region" description="Helical" evidence="2">
    <location>
        <begin position="484"/>
        <end position="502"/>
    </location>
</feature>
<keyword evidence="2" id="KW-0812">Transmembrane</keyword>
<keyword evidence="2" id="KW-0472">Membrane</keyword>
<feature type="transmembrane region" description="Helical" evidence="2">
    <location>
        <begin position="12"/>
        <end position="31"/>
    </location>
</feature>
<organism evidence="4">
    <name type="scientific">uncultured bacterium FLS18</name>
    <dbReference type="NCBI Taxonomy" id="654935"/>
    <lineage>
        <taxon>Bacteria</taxon>
        <taxon>environmental samples</taxon>
    </lineage>
</organism>
<evidence type="ECO:0000256" key="1">
    <source>
        <dbReference type="SAM" id="MobiDB-lite"/>
    </source>
</evidence>
<dbReference type="EMBL" id="FJ483469">
    <property type="protein sequence ID" value="ACS68540.1"/>
    <property type="molecule type" value="Genomic_DNA"/>
</dbReference>
<feature type="transmembrane region" description="Helical" evidence="2">
    <location>
        <begin position="313"/>
        <end position="332"/>
    </location>
</feature>
<keyword evidence="2" id="KW-1133">Transmembrane helix</keyword>
<evidence type="ECO:0000313" key="4">
    <source>
        <dbReference type="EMBL" id="ACS68540.1"/>
    </source>
</evidence>
<dbReference type="InterPro" id="IPR021994">
    <property type="entry name" value="DUF3592"/>
</dbReference>
<proteinExistence type="predicted"/>
<sequence>MFYRALRNHVTGLIGSAAGIILSAFFFFAVGGSRLFEMILLQPDWGETSGRIGSPVRAGRATLYEFSFRVDGRTYQGTCGTLRSFTTGQNVRVLYDRNYPARAVVIGGFRPGARWSFIGLLFLLILVMSALLATCCVGHIFACLINPTKADESTPRRAPEPVTGDLDRPEVAVLQDEAEAGLPEELLALQDEAEASLAEMEASPVASEATVADMKRRLDAHRASLAQTDFTLNNFDEWRTGQMCRWRREVLSAGNMAQTVLVSSLGWGIIGLFFAPVVVVMLALVAVTILRLFPGDIRVIHLVITDLFGFQTGNMLTEIAFMFLVIFAWNWLCFDCAFSPREVVLDWKANQLRIRSRRGLETARLSGIKALLTRHVVTTASKSKKETASSPGPASDDSQAEARLEAQLPQGDVVLLETDPSEVSTKRPFERLLPLAEPLARALRVGVRHEAAVYDNFDVVGFPRKARLRNARAIWRNSGRGPKLGVLVLLAALATLYGWRAYASFQENTRWLEERDAREVSAVETIPKGVR</sequence>
<evidence type="ECO:0000259" key="3">
    <source>
        <dbReference type="Pfam" id="PF12158"/>
    </source>
</evidence>
<protein>
    <recommendedName>
        <fullName evidence="3">DUF3592 domain-containing protein</fullName>
    </recommendedName>
</protein>